<name>A0A1Y1SY40_9FLAO</name>
<evidence type="ECO:0000313" key="1">
    <source>
        <dbReference type="EMBL" id="ORL43679.1"/>
    </source>
</evidence>
<evidence type="ECO:0008006" key="3">
    <source>
        <dbReference type="Google" id="ProtNLM"/>
    </source>
</evidence>
<proteinExistence type="predicted"/>
<protein>
    <recommendedName>
        <fullName evidence="3">Lipoprotein</fullName>
    </recommendedName>
</protein>
<keyword evidence="2" id="KW-1185">Reference proteome</keyword>
<reference evidence="1 2" key="1">
    <citation type="submission" date="2013-04" db="EMBL/GenBank/DDBJ databases">
        <title>Zunongwangia sp. 22II14-10F7 Genome Sequencing.</title>
        <authorList>
            <person name="Lai Q."/>
            <person name="Shao Z."/>
        </authorList>
    </citation>
    <scope>NUCLEOTIDE SEQUENCE [LARGE SCALE GENOMIC DNA]</scope>
    <source>
        <strain evidence="1 2">22II14-10F7</strain>
    </source>
</reference>
<dbReference type="EMBL" id="ARYN01000029">
    <property type="protein sequence ID" value="ORL43679.1"/>
    <property type="molecule type" value="Genomic_DNA"/>
</dbReference>
<accession>A0A1Y1SY40</accession>
<dbReference type="AlphaFoldDB" id="A0A1Y1SY40"/>
<gene>
    <name evidence="1" type="ORF">IIF7_19674</name>
</gene>
<comment type="caution">
    <text evidence="1">The sequence shown here is derived from an EMBL/GenBank/DDBJ whole genome shotgun (WGS) entry which is preliminary data.</text>
</comment>
<sequence length="182" mass="21168">MIKKFALSIFVIFVISCSTSEQEDNSIPSYTGYYKITSFESSKAVDLDNDGTSNTDLSKETGFFFPNSIYEIEIRPMIDQQNYAKLISFSFPEASLNFYDAEKTDYNLDYIDASFGTSYKELDGHLVLKQNDFDPFGTIENFELDNNKEDQIHLTLYKDYYNFESDSWEELKIEADYKKIDL</sequence>
<dbReference type="RefSeq" id="WP_084843395.1">
    <property type="nucleotide sequence ID" value="NZ_ARYN01000029.1"/>
</dbReference>
<dbReference type="PROSITE" id="PS51257">
    <property type="entry name" value="PROKAR_LIPOPROTEIN"/>
    <property type="match status" value="1"/>
</dbReference>
<organism evidence="1 2">
    <name type="scientific">Zunongwangia atlantica 22II14-10F7</name>
    <dbReference type="NCBI Taxonomy" id="1185767"/>
    <lineage>
        <taxon>Bacteria</taxon>
        <taxon>Pseudomonadati</taxon>
        <taxon>Bacteroidota</taxon>
        <taxon>Flavobacteriia</taxon>
        <taxon>Flavobacteriales</taxon>
        <taxon>Flavobacteriaceae</taxon>
        <taxon>Zunongwangia</taxon>
    </lineage>
</organism>
<evidence type="ECO:0000313" key="2">
    <source>
        <dbReference type="Proteomes" id="UP000192746"/>
    </source>
</evidence>
<dbReference type="OrthoDB" id="1441158at2"/>
<dbReference type="Proteomes" id="UP000192746">
    <property type="component" value="Unassembled WGS sequence"/>
</dbReference>